<proteinExistence type="predicted"/>
<evidence type="ECO:0000313" key="3">
    <source>
        <dbReference type="EMBL" id="KDR93787.1"/>
    </source>
</evidence>
<dbReference type="InterPro" id="IPR028087">
    <property type="entry name" value="Tad_N"/>
</dbReference>
<evidence type="ECO:0000313" key="4">
    <source>
        <dbReference type="Proteomes" id="UP000027946"/>
    </source>
</evidence>
<feature type="transmembrane region" description="Helical" evidence="1">
    <location>
        <begin position="12"/>
        <end position="38"/>
    </location>
</feature>
<keyword evidence="4" id="KW-1185">Reference proteome</keyword>
<keyword evidence="1" id="KW-0812">Transmembrane</keyword>
<dbReference type="EMBL" id="JJMM01000026">
    <property type="protein sequence ID" value="KDR93787.1"/>
    <property type="molecule type" value="Genomic_DNA"/>
</dbReference>
<evidence type="ECO:0000259" key="2">
    <source>
        <dbReference type="Pfam" id="PF13400"/>
    </source>
</evidence>
<sequence length="324" mass="34873">MLTIIKNNRGSTIIFISLTLSIMLMFVSFAVDIGLLVYNKSKLQNAVDAASLAAAQEIPEDTSSAIDIAKQYIASNGFDLNELAYSIDFEEDNCKVIVSASYNMDFLFASIIGVNSSGISAKASAINAPAEQVLGEARPFALKWDPVDDKGKFKPGETYTLKYSSKTKGGNPELGPGNFGAVQINKKPDGKFESGAKVYEDTIVKGNSTKLKIGDTIYTETGNMVGPTENGMERLFENEGTPVTIYIPLVESLDMNGHKPLNITGFAAFKVSEANFSEEEEGEGKDKVKTETAEIKGAFVEFTTLGTGGTSLEDHGLRVINLVK</sequence>
<accession>A0A069RHP3</accession>
<name>A0A069RHP3_PEPLI</name>
<protein>
    <submittedName>
        <fullName evidence="3">Flp pilus assembly protein TadD</fullName>
    </submittedName>
</protein>
<dbReference type="Proteomes" id="UP000027946">
    <property type="component" value="Unassembled WGS sequence"/>
</dbReference>
<dbReference type="RefSeq" id="WP_038267585.1">
    <property type="nucleotide sequence ID" value="NZ_FSRH01000004.1"/>
</dbReference>
<dbReference type="OrthoDB" id="5447051at2"/>
<reference evidence="3 4" key="1">
    <citation type="submission" date="2014-03" db="EMBL/GenBank/DDBJ databases">
        <title>Genome sequence of Clostridium litorale W6, DSM 5388.</title>
        <authorList>
            <person name="Poehlein A."/>
            <person name="Jagirdar A."/>
            <person name="Khonsari B."/>
            <person name="Chibani C.M."/>
            <person name="Gutierrez Gutierrez D.A."/>
            <person name="Davydova E."/>
            <person name="Alghaithi H.S."/>
            <person name="Nair K.P."/>
            <person name="Dhamotharan K."/>
            <person name="Chandran L."/>
            <person name="G W."/>
            <person name="Daniel R."/>
        </authorList>
    </citation>
    <scope>NUCLEOTIDE SEQUENCE [LARGE SCALE GENOMIC DNA]</scope>
    <source>
        <strain evidence="3 4">W6</strain>
    </source>
</reference>
<organism evidence="3 4">
    <name type="scientific">Peptoclostridium litorale DSM 5388</name>
    <dbReference type="NCBI Taxonomy" id="1121324"/>
    <lineage>
        <taxon>Bacteria</taxon>
        <taxon>Bacillati</taxon>
        <taxon>Bacillota</taxon>
        <taxon>Clostridia</taxon>
        <taxon>Peptostreptococcales</taxon>
        <taxon>Peptoclostridiaceae</taxon>
        <taxon>Peptoclostridium</taxon>
    </lineage>
</organism>
<dbReference type="AlphaFoldDB" id="A0A069RHP3"/>
<evidence type="ECO:0000256" key="1">
    <source>
        <dbReference type="SAM" id="Phobius"/>
    </source>
</evidence>
<feature type="domain" description="Putative Flp pilus-assembly TadG-like N-terminal" evidence="2">
    <location>
        <begin position="10"/>
        <end position="56"/>
    </location>
</feature>
<dbReference type="STRING" id="1121324.CLIT_23c00590"/>
<gene>
    <name evidence="3" type="primary">tadD</name>
    <name evidence="3" type="ORF">CLIT_23c00590</name>
</gene>
<dbReference type="eggNOG" id="COG4961">
    <property type="taxonomic scope" value="Bacteria"/>
</dbReference>
<keyword evidence="1" id="KW-0472">Membrane</keyword>
<comment type="caution">
    <text evidence="3">The sequence shown here is derived from an EMBL/GenBank/DDBJ whole genome shotgun (WGS) entry which is preliminary data.</text>
</comment>
<keyword evidence="1" id="KW-1133">Transmembrane helix</keyword>
<dbReference type="Pfam" id="PF13400">
    <property type="entry name" value="Tad"/>
    <property type="match status" value="1"/>
</dbReference>